<evidence type="ECO:0000256" key="3">
    <source>
        <dbReference type="ARBA" id="ARBA00022801"/>
    </source>
</evidence>
<dbReference type="AlphaFoldDB" id="A0A381PA39"/>
<dbReference type="EMBL" id="UINC01000926">
    <property type="protein sequence ID" value="SUZ63820.1"/>
    <property type="molecule type" value="Genomic_DNA"/>
</dbReference>
<comment type="similarity">
    <text evidence="5">Belongs to the PTH family.</text>
</comment>
<dbReference type="GO" id="GO:0000049">
    <property type="term" value="F:tRNA binding"/>
    <property type="evidence" value="ECO:0007669"/>
    <property type="project" value="UniProtKB-KW"/>
</dbReference>
<keyword evidence="4" id="KW-0694">RNA-binding</keyword>
<dbReference type="InterPro" id="IPR036416">
    <property type="entry name" value="Pept_tRNA_hydro_sf"/>
</dbReference>
<gene>
    <name evidence="6" type="ORF">METZ01_LOCUS16674</name>
</gene>
<dbReference type="EC" id="3.1.1.29" evidence="1"/>
<proteinExistence type="inferred from homology"/>
<dbReference type="CDD" id="cd00462">
    <property type="entry name" value="PTH"/>
    <property type="match status" value="1"/>
</dbReference>
<dbReference type="SUPFAM" id="SSF53178">
    <property type="entry name" value="Peptidyl-tRNA hydrolase-like"/>
    <property type="match status" value="1"/>
</dbReference>
<dbReference type="Gene3D" id="3.40.50.1470">
    <property type="entry name" value="Peptidyl-tRNA hydrolase"/>
    <property type="match status" value="1"/>
</dbReference>
<name>A0A381PA39_9ZZZZ</name>
<dbReference type="PROSITE" id="PS01195">
    <property type="entry name" value="PEPT_TRNA_HYDROL_1"/>
    <property type="match status" value="1"/>
</dbReference>
<sequence>MIAFVGLGNPGVKYADTKHNAGFWILDEMANRYKISFKPGKGDYVVASKPNKFLLFKPTTGMNNSGQAVQDISDSWNLIAKEICIILDDVDLPLGSIRIKPKGGDGSHRGLESIIYSLNTNLIPRLRFGIGTDEKMRPAENYVLKPFNNKDQKISKEAVKRAADALDGILFNGLEKTMNTVNS</sequence>
<protein>
    <recommendedName>
        <fullName evidence="1">peptidyl-tRNA hydrolase</fullName>
        <ecNumber evidence="1">3.1.1.29</ecNumber>
    </recommendedName>
</protein>
<organism evidence="6">
    <name type="scientific">marine metagenome</name>
    <dbReference type="NCBI Taxonomy" id="408172"/>
    <lineage>
        <taxon>unclassified sequences</taxon>
        <taxon>metagenomes</taxon>
        <taxon>ecological metagenomes</taxon>
    </lineage>
</organism>
<dbReference type="PANTHER" id="PTHR17224">
    <property type="entry name" value="PEPTIDYL-TRNA HYDROLASE"/>
    <property type="match status" value="1"/>
</dbReference>
<dbReference type="NCBIfam" id="TIGR00447">
    <property type="entry name" value="pth"/>
    <property type="match status" value="1"/>
</dbReference>
<dbReference type="HAMAP" id="MF_00083">
    <property type="entry name" value="Pept_tRNA_hydro_bact"/>
    <property type="match status" value="1"/>
</dbReference>
<accession>A0A381PA39</accession>
<keyword evidence="2" id="KW-0820">tRNA-binding</keyword>
<evidence type="ECO:0000256" key="1">
    <source>
        <dbReference type="ARBA" id="ARBA00013260"/>
    </source>
</evidence>
<dbReference type="InterPro" id="IPR001328">
    <property type="entry name" value="Pept_tRNA_hydro"/>
</dbReference>
<dbReference type="Pfam" id="PF01195">
    <property type="entry name" value="Pept_tRNA_hydro"/>
    <property type="match status" value="1"/>
</dbReference>
<evidence type="ECO:0000256" key="2">
    <source>
        <dbReference type="ARBA" id="ARBA00022555"/>
    </source>
</evidence>
<dbReference type="GO" id="GO:0004045">
    <property type="term" value="F:peptidyl-tRNA hydrolase activity"/>
    <property type="evidence" value="ECO:0007669"/>
    <property type="project" value="UniProtKB-EC"/>
</dbReference>
<dbReference type="PANTHER" id="PTHR17224:SF1">
    <property type="entry name" value="PEPTIDYL-TRNA HYDROLASE"/>
    <property type="match status" value="1"/>
</dbReference>
<keyword evidence="3" id="KW-0378">Hydrolase</keyword>
<evidence type="ECO:0000256" key="5">
    <source>
        <dbReference type="ARBA" id="ARBA00038063"/>
    </source>
</evidence>
<evidence type="ECO:0000256" key="4">
    <source>
        <dbReference type="ARBA" id="ARBA00022884"/>
    </source>
</evidence>
<reference evidence="6" key="1">
    <citation type="submission" date="2018-05" db="EMBL/GenBank/DDBJ databases">
        <authorList>
            <person name="Lanie J.A."/>
            <person name="Ng W.-L."/>
            <person name="Kazmierczak K.M."/>
            <person name="Andrzejewski T.M."/>
            <person name="Davidsen T.M."/>
            <person name="Wayne K.J."/>
            <person name="Tettelin H."/>
            <person name="Glass J.I."/>
            <person name="Rusch D."/>
            <person name="Podicherti R."/>
            <person name="Tsui H.-C.T."/>
            <person name="Winkler M.E."/>
        </authorList>
    </citation>
    <scope>NUCLEOTIDE SEQUENCE</scope>
</reference>
<dbReference type="InterPro" id="IPR018171">
    <property type="entry name" value="Pept_tRNA_hydro_CS"/>
</dbReference>
<evidence type="ECO:0000313" key="6">
    <source>
        <dbReference type="EMBL" id="SUZ63820.1"/>
    </source>
</evidence>